<dbReference type="Proteomes" id="UP000247591">
    <property type="component" value="Unassembled WGS sequence"/>
</dbReference>
<evidence type="ECO:0000313" key="2">
    <source>
        <dbReference type="EMBL" id="PYE12039.1"/>
    </source>
</evidence>
<keyword evidence="1" id="KW-0812">Transmembrane</keyword>
<feature type="transmembrane region" description="Helical" evidence="1">
    <location>
        <begin position="77"/>
        <end position="98"/>
    </location>
</feature>
<sequence>MNTIVAQANTHLMIILADGPDQPKPAPPPGSDKFLTIVSWAGWGAMLAAIVALVIAGAKFGFQKNHGGATNEEAGKVGWTLVGCVLIAIAGSLVGALVG</sequence>
<keyword evidence="1" id="KW-1133">Transmembrane helix</keyword>
<dbReference type="RefSeq" id="WP_110472766.1">
    <property type="nucleotide sequence ID" value="NZ_QJSP01000026.1"/>
</dbReference>
<proteinExistence type="predicted"/>
<dbReference type="AlphaFoldDB" id="A0A318RSN7"/>
<organism evidence="2 3">
    <name type="scientific">Williamsia limnetica</name>
    <dbReference type="NCBI Taxonomy" id="882452"/>
    <lineage>
        <taxon>Bacteria</taxon>
        <taxon>Bacillati</taxon>
        <taxon>Actinomycetota</taxon>
        <taxon>Actinomycetes</taxon>
        <taxon>Mycobacteriales</taxon>
        <taxon>Nocardiaceae</taxon>
        <taxon>Williamsia</taxon>
    </lineage>
</organism>
<protein>
    <submittedName>
        <fullName evidence="2">Uncharacterized protein</fullName>
    </submittedName>
</protein>
<keyword evidence="1" id="KW-0472">Membrane</keyword>
<comment type="caution">
    <text evidence="2">The sequence shown here is derived from an EMBL/GenBank/DDBJ whole genome shotgun (WGS) entry which is preliminary data.</text>
</comment>
<name>A0A318RSN7_WILLI</name>
<evidence type="ECO:0000256" key="1">
    <source>
        <dbReference type="SAM" id="Phobius"/>
    </source>
</evidence>
<dbReference type="EMBL" id="QJSP01000026">
    <property type="protein sequence ID" value="PYE12039.1"/>
    <property type="molecule type" value="Genomic_DNA"/>
</dbReference>
<gene>
    <name evidence="2" type="ORF">DFR67_12647</name>
</gene>
<feature type="transmembrane region" description="Helical" evidence="1">
    <location>
        <begin position="34"/>
        <end position="56"/>
    </location>
</feature>
<keyword evidence="3" id="KW-1185">Reference proteome</keyword>
<reference evidence="2 3" key="1">
    <citation type="submission" date="2018-06" db="EMBL/GenBank/DDBJ databases">
        <title>Genomic Encyclopedia of Type Strains, Phase IV (KMG-IV): sequencing the most valuable type-strain genomes for metagenomic binning, comparative biology and taxonomic classification.</title>
        <authorList>
            <person name="Goeker M."/>
        </authorList>
    </citation>
    <scope>NUCLEOTIDE SEQUENCE [LARGE SCALE GENOMIC DNA]</scope>
    <source>
        <strain evidence="2 3">DSM 45521</strain>
    </source>
</reference>
<dbReference type="OrthoDB" id="4557262at2"/>
<evidence type="ECO:0000313" key="3">
    <source>
        <dbReference type="Proteomes" id="UP000247591"/>
    </source>
</evidence>
<accession>A0A318RSN7</accession>